<dbReference type="AlphaFoldDB" id="A0A2C9UJR4"/>
<dbReference type="Gramene" id="Manes.14G044900.5.v8.1">
    <property type="protein sequence ID" value="Manes.14G044900.5.v8.1.CDS"/>
    <property type="gene ID" value="Manes.14G044900.v8.1"/>
</dbReference>
<dbReference type="Gramene" id="Manes.14G044900.1.v8.1">
    <property type="protein sequence ID" value="Manes.14G044900.1.v8.1.CDS"/>
    <property type="gene ID" value="Manes.14G044900.v8.1"/>
</dbReference>
<dbReference type="SMART" id="SM00767">
    <property type="entry name" value="DCD"/>
    <property type="match status" value="1"/>
</dbReference>
<protein>
    <recommendedName>
        <fullName evidence="1">DCD domain-containing protein</fullName>
    </recommendedName>
</protein>
<dbReference type="OrthoDB" id="1920894at2759"/>
<keyword evidence="3" id="KW-1185">Reference proteome</keyword>
<organism evidence="2 3">
    <name type="scientific">Manihot esculenta</name>
    <name type="common">Cassava</name>
    <name type="synonym">Jatropha manihot</name>
    <dbReference type="NCBI Taxonomy" id="3983"/>
    <lineage>
        <taxon>Eukaryota</taxon>
        <taxon>Viridiplantae</taxon>
        <taxon>Streptophyta</taxon>
        <taxon>Embryophyta</taxon>
        <taxon>Tracheophyta</taxon>
        <taxon>Spermatophyta</taxon>
        <taxon>Magnoliopsida</taxon>
        <taxon>eudicotyledons</taxon>
        <taxon>Gunneridae</taxon>
        <taxon>Pentapetalae</taxon>
        <taxon>rosids</taxon>
        <taxon>fabids</taxon>
        <taxon>Malpighiales</taxon>
        <taxon>Euphorbiaceae</taxon>
        <taxon>Crotonoideae</taxon>
        <taxon>Manihoteae</taxon>
        <taxon>Manihot</taxon>
    </lineage>
</organism>
<proteinExistence type="predicted"/>
<dbReference type="InterPro" id="IPR013989">
    <property type="entry name" value="Dev_and_cell_death_domain"/>
</dbReference>
<comment type="caution">
    <text evidence="2">The sequence shown here is derived from an EMBL/GenBank/DDBJ whole genome shotgun (WGS) entry which is preliminary data.</text>
</comment>
<evidence type="ECO:0000259" key="1">
    <source>
        <dbReference type="PROSITE" id="PS51222"/>
    </source>
</evidence>
<feature type="domain" description="DCD" evidence="1">
    <location>
        <begin position="11"/>
        <end position="137"/>
    </location>
</feature>
<dbReference type="EMBL" id="CM004400">
    <property type="protein sequence ID" value="OAY30612.1"/>
    <property type="molecule type" value="Genomic_DNA"/>
</dbReference>
<dbReference type="PROSITE" id="PS51222">
    <property type="entry name" value="DCD"/>
    <property type="match status" value="1"/>
</dbReference>
<reference evidence="3" key="1">
    <citation type="journal article" date="2016" name="Nat. Biotechnol.">
        <title>Sequencing wild and cultivated cassava and related species reveals extensive interspecific hybridization and genetic diversity.</title>
        <authorList>
            <person name="Bredeson J.V."/>
            <person name="Lyons J.B."/>
            <person name="Prochnik S.E."/>
            <person name="Wu G.A."/>
            <person name="Ha C.M."/>
            <person name="Edsinger-Gonzales E."/>
            <person name="Grimwood J."/>
            <person name="Schmutz J."/>
            <person name="Rabbi I.Y."/>
            <person name="Egesi C."/>
            <person name="Nauluvula P."/>
            <person name="Lebot V."/>
            <person name="Ndunguru J."/>
            <person name="Mkamilo G."/>
            <person name="Bart R.S."/>
            <person name="Setter T.L."/>
            <person name="Gleadow R.M."/>
            <person name="Kulakow P."/>
            <person name="Ferguson M.E."/>
            <person name="Rounsley S."/>
            <person name="Rokhsar D.S."/>
        </authorList>
    </citation>
    <scope>NUCLEOTIDE SEQUENCE [LARGE SCALE GENOMIC DNA]</scope>
    <source>
        <strain evidence="3">cv. AM560-2</strain>
    </source>
</reference>
<dbReference type="Pfam" id="PF10539">
    <property type="entry name" value="Dev_Cell_Death"/>
    <property type="match status" value="1"/>
</dbReference>
<dbReference type="PANTHER" id="PTHR46444:SF19">
    <property type="entry name" value="OS02G0745600 PROTEIN"/>
    <property type="match status" value="1"/>
</dbReference>
<dbReference type="PANTHER" id="PTHR46444">
    <property type="entry name" value="DCD (DEVELOPMENT AND CELL DEATH) DOMAIN PROTEIN-RELATED"/>
    <property type="match status" value="1"/>
</dbReference>
<evidence type="ECO:0000313" key="2">
    <source>
        <dbReference type="EMBL" id="OAY30612.1"/>
    </source>
</evidence>
<evidence type="ECO:0000313" key="3">
    <source>
        <dbReference type="Proteomes" id="UP000091857"/>
    </source>
</evidence>
<dbReference type="Proteomes" id="UP000091857">
    <property type="component" value="Chromosome 14"/>
</dbReference>
<accession>A0A2C9UJR4</accession>
<sequence>MNTLEKEKDMEKLSGFIFLCNGKTKPECYMYRVFGLPKGKKEVVEKIKPGMGLFLFDFELKLLYGPYEATSTGKLNLEPAAFGGKFPVQVSFRICKDCFPLPERSFKHAIQDNYQEGKFKQELNDQQVRSLLSLFHPLMPASALVPPALPSGSTPLPVLENRFLANVPSREGPYIAGMQLSRDQSELTAQHSLHKIEGPQHAYYGASTHTHPSMKIQCMLSTRMPHFKDPYLARMYGASTHTHPSMKIQYMQSTRMPHFEDPYLARMQNNLVSQLLVSRYVEQRVLPSEAASLGSMENIGYIHQAMEPQILPVPTVPYHSADAQQANFPGNTY</sequence>
<gene>
    <name evidence="2" type="ORF">MANES_14G044900v8</name>
</gene>
<name>A0A2C9UJR4_MANES</name>